<name>A0ACC2RH68_9FUNG</name>
<accession>A0ACC2RH68</accession>
<evidence type="ECO:0000313" key="2">
    <source>
        <dbReference type="Proteomes" id="UP001165960"/>
    </source>
</evidence>
<comment type="caution">
    <text evidence="1">The sequence shown here is derived from an EMBL/GenBank/DDBJ whole genome shotgun (WGS) entry which is preliminary data.</text>
</comment>
<dbReference type="Proteomes" id="UP001165960">
    <property type="component" value="Unassembled WGS sequence"/>
</dbReference>
<keyword evidence="2" id="KW-1185">Reference proteome</keyword>
<proteinExistence type="predicted"/>
<protein>
    <submittedName>
        <fullName evidence="1">Uncharacterized protein</fullName>
    </submittedName>
</protein>
<sequence>MEHFNHEWELIQQYASTQQSISSRSFGTIPLTADQAQEYRSLILGSRYQLLKNFKKNCSSQFRVVAATCKSLVLDTAYFDSDSVVSYRSITLDKVILPSFSSPQSHFSLLMECLEPLMSSD</sequence>
<reference evidence="1" key="1">
    <citation type="submission" date="2022-04" db="EMBL/GenBank/DDBJ databases">
        <title>Genome of the entomopathogenic fungus Entomophthora muscae.</title>
        <authorList>
            <person name="Elya C."/>
            <person name="Lovett B.R."/>
            <person name="Lee E."/>
            <person name="Macias A.M."/>
            <person name="Hajek A.E."/>
            <person name="De Bivort B.L."/>
            <person name="Kasson M.T."/>
            <person name="De Fine Licht H.H."/>
            <person name="Stajich J.E."/>
        </authorList>
    </citation>
    <scope>NUCLEOTIDE SEQUENCE</scope>
    <source>
        <strain evidence="1">Berkeley</strain>
    </source>
</reference>
<organism evidence="1 2">
    <name type="scientific">Entomophthora muscae</name>
    <dbReference type="NCBI Taxonomy" id="34485"/>
    <lineage>
        <taxon>Eukaryota</taxon>
        <taxon>Fungi</taxon>
        <taxon>Fungi incertae sedis</taxon>
        <taxon>Zoopagomycota</taxon>
        <taxon>Entomophthoromycotina</taxon>
        <taxon>Entomophthoromycetes</taxon>
        <taxon>Entomophthorales</taxon>
        <taxon>Entomophthoraceae</taxon>
        <taxon>Entomophthora</taxon>
    </lineage>
</organism>
<dbReference type="EMBL" id="QTSX02007241">
    <property type="protein sequence ID" value="KAJ9049371.1"/>
    <property type="molecule type" value="Genomic_DNA"/>
</dbReference>
<evidence type="ECO:0000313" key="1">
    <source>
        <dbReference type="EMBL" id="KAJ9049371.1"/>
    </source>
</evidence>
<gene>
    <name evidence="1" type="ORF">DSO57_1025297</name>
</gene>